<feature type="compositionally biased region" description="Polar residues" evidence="1">
    <location>
        <begin position="83"/>
        <end position="102"/>
    </location>
</feature>
<evidence type="ECO:0000313" key="3">
    <source>
        <dbReference type="WBParaSite" id="sdigi.contig127.g4876.t1"/>
    </source>
</evidence>
<keyword evidence="2" id="KW-1185">Reference proteome</keyword>
<feature type="compositionally biased region" description="Polar residues" evidence="1">
    <location>
        <begin position="63"/>
        <end position="74"/>
    </location>
</feature>
<dbReference type="Proteomes" id="UP000887581">
    <property type="component" value="Unplaced"/>
</dbReference>
<evidence type="ECO:0000256" key="1">
    <source>
        <dbReference type="SAM" id="MobiDB-lite"/>
    </source>
</evidence>
<proteinExistence type="predicted"/>
<reference evidence="3" key="1">
    <citation type="submission" date="2022-11" db="UniProtKB">
        <authorList>
            <consortium name="WormBaseParasite"/>
        </authorList>
    </citation>
    <scope>IDENTIFICATION</scope>
</reference>
<accession>A0A915PED2</accession>
<protein>
    <submittedName>
        <fullName evidence="3">Uncharacterized protein</fullName>
    </submittedName>
</protein>
<organism evidence="2 3">
    <name type="scientific">Setaria digitata</name>
    <dbReference type="NCBI Taxonomy" id="48799"/>
    <lineage>
        <taxon>Eukaryota</taxon>
        <taxon>Metazoa</taxon>
        <taxon>Ecdysozoa</taxon>
        <taxon>Nematoda</taxon>
        <taxon>Chromadorea</taxon>
        <taxon>Rhabditida</taxon>
        <taxon>Spirurina</taxon>
        <taxon>Spiruromorpha</taxon>
        <taxon>Filarioidea</taxon>
        <taxon>Setariidae</taxon>
        <taxon>Setaria</taxon>
    </lineage>
</organism>
<dbReference type="AlphaFoldDB" id="A0A915PED2"/>
<feature type="region of interest" description="Disordered" evidence="1">
    <location>
        <begin position="61"/>
        <end position="108"/>
    </location>
</feature>
<sequence length="116" mass="12603">MTTEPSLTKEDGARAKITTEFVLTFVIENGTVSEATTEIPTVTPSRSDKIDLSAMNGSLLESVETTFENRSSTSDFEKRTRPSHTSSDSSAIGLQSTSNTPSYLAPQPNCKFYDDV</sequence>
<name>A0A915PED2_9BILA</name>
<evidence type="ECO:0000313" key="2">
    <source>
        <dbReference type="Proteomes" id="UP000887581"/>
    </source>
</evidence>
<dbReference type="WBParaSite" id="sdigi.contig127.g4876.t1">
    <property type="protein sequence ID" value="sdigi.contig127.g4876.t1"/>
    <property type="gene ID" value="sdigi.contig127.g4876"/>
</dbReference>